<proteinExistence type="inferred from homology"/>
<comment type="similarity">
    <text evidence="1">Belongs to the Gfo/Idh/MocA family.</text>
</comment>
<protein>
    <recommendedName>
        <fullName evidence="7">Oxidoreductase</fullName>
    </recommendedName>
</protein>
<feature type="domain" description="GFO/IDH/MocA-like oxidoreductase" evidence="4">
    <location>
        <begin position="132"/>
        <end position="248"/>
    </location>
</feature>
<dbReference type="AlphaFoldDB" id="A0A1C0AI30"/>
<dbReference type="PANTHER" id="PTHR22604:SF105">
    <property type="entry name" value="TRANS-1,2-DIHYDROBENZENE-1,2-DIOL DEHYDROGENASE"/>
    <property type="match status" value="1"/>
</dbReference>
<dbReference type="Proteomes" id="UP000093501">
    <property type="component" value="Unassembled WGS sequence"/>
</dbReference>
<evidence type="ECO:0000256" key="2">
    <source>
        <dbReference type="ARBA" id="ARBA00023002"/>
    </source>
</evidence>
<name>A0A1C0AI30_9ACTN</name>
<evidence type="ECO:0000313" key="6">
    <source>
        <dbReference type="Proteomes" id="UP000093501"/>
    </source>
</evidence>
<dbReference type="InterPro" id="IPR050984">
    <property type="entry name" value="Gfo/Idh/MocA_domain"/>
</dbReference>
<evidence type="ECO:0000259" key="4">
    <source>
        <dbReference type="Pfam" id="PF22725"/>
    </source>
</evidence>
<dbReference type="SUPFAM" id="SSF55347">
    <property type="entry name" value="Glyceraldehyde-3-phosphate dehydrogenase-like, C-terminal domain"/>
    <property type="match status" value="1"/>
</dbReference>
<dbReference type="SUPFAM" id="SSF51735">
    <property type="entry name" value="NAD(P)-binding Rossmann-fold domains"/>
    <property type="match status" value="1"/>
</dbReference>
<dbReference type="PANTHER" id="PTHR22604">
    <property type="entry name" value="OXIDOREDUCTASES"/>
    <property type="match status" value="1"/>
</dbReference>
<keyword evidence="6" id="KW-1185">Reference proteome</keyword>
<dbReference type="InterPro" id="IPR055170">
    <property type="entry name" value="GFO_IDH_MocA-like_dom"/>
</dbReference>
<reference evidence="6" key="1">
    <citation type="submission" date="2016-07" db="EMBL/GenBank/DDBJ databases">
        <authorList>
            <person name="Florea S."/>
            <person name="Webb J.S."/>
            <person name="Jaromczyk J."/>
            <person name="Schardl C.L."/>
        </authorList>
    </citation>
    <scope>NUCLEOTIDE SEQUENCE [LARGE SCALE GENOMIC DNA]</scope>
    <source>
        <strain evidence="6">IPBSL-7</strain>
    </source>
</reference>
<evidence type="ECO:0000259" key="3">
    <source>
        <dbReference type="Pfam" id="PF01408"/>
    </source>
</evidence>
<dbReference type="Pfam" id="PF01408">
    <property type="entry name" value="GFO_IDH_MocA"/>
    <property type="match status" value="1"/>
</dbReference>
<gene>
    <name evidence="5" type="ORF">BCR15_08800</name>
</gene>
<organism evidence="5 6">
    <name type="scientific">Tessaracoccus lapidicaptus</name>
    <dbReference type="NCBI Taxonomy" id="1427523"/>
    <lineage>
        <taxon>Bacteria</taxon>
        <taxon>Bacillati</taxon>
        <taxon>Actinomycetota</taxon>
        <taxon>Actinomycetes</taxon>
        <taxon>Propionibacteriales</taxon>
        <taxon>Propionibacteriaceae</taxon>
        <taxon>Tessaracoccus</taxon>
    </lineage>
</organism>
<evidence type="ECO:0008006" key="7">
    <source>
        <dbReference type="Google" id="ProtNLM"/>
    </source>
</evidence>
<comment type="caution">
    <text evidence="5">The sequence shown here is derived from an EMBL/GenBank/DDBJ whole genome shotgun (WGS) entry which is preliminary data.</text>
</comment>
<accession>A0A1C0AI30</accession>
<evidence type="ECO:0000313" key="5">
    <source>
        <dbReference type="EMBL" id="OCL31716.1"/>
    </source>
</evidence>
<dbReference type="GO" id="GO:0016491">
    <property type="term" value="F:oxidoreductase activity"/>
    <property type="evidence" value="ECO:0007669"/>
    <property type="project" value="UniProtKB-KW"/>
</dbReference>
<dbReference type="RefSeq" id="WP_068752493.1">
    <property type="nucleotide sequence ID" value="NZ_MBQD01000025.1"/>
</dbReference>
<evidence type="ECO:0000256" key="1">
    <source>
        <dbReference type="ARBA" id="ARBA00010928"/>
    </source>
</evidence>
<dbReference type="InterPro" id="IPR036291">
    <property type="entry name" value="NAD(P)-bd_dom_sf"/>
</dbReference>
<feature type="domain" description="Gfo/Idh/MocA-like oxidoreductase N-terminal" evidence="3">
    <location>
        <begin position="3"/>
        <end position="121"/>
    </location>
</feature>
<dbReference type="Gene3D" id="3.30.360.10">
    <property type="entry name" value="Dihydrodipicolinate Reductase, domain 2"/>
    <property type="match status" value="1"/>
</dbReference>
<sequence length="332" mass="35173">MTVRFGILGAAGITPSALIAPAHANPDVELVAVAARNRGRAEEFAAEHGVAQVLDSYDDLLASPDVDAVYIPLPNSAHAEWTVRAARAGKHVLVEKPFASNAEEARRVVDAVAGLPMVVMEAFHYRHHPLIHRAEQLLAEGAIGDVVSAEAVFDIHLPDRTNIRYNWDLAGGSTMDLGCYSIHLLRTLLRSEPRVISAEARRVDGGQIDEALTAHLEFPGGIRAVASSSLLEDSERQSGVITGTRGSIAIEGFVKPHGGNSLTLTVDGHSTTEEVAPDVTSYGAQLAAFVAAVEEGGPVVVDSADSIATMEVIDACYRAAGLEARRAVPWSL</sequence>
<dbReference type="Pfam" id="PF22725">
    <property type="entry name" value="GFO_IDH_MocA_C3"/>
    <property type="match status" value="1"/>
</dbReference>
<dbReference type="GO" id="GO:0000166">
    <property type="term" value="F:nucleotide binding"/>
    <property type="evidence" value="ECO:0007669"/>
    <property type="project" value="InterPro"/>
</dbReference>
<dbReference type="InterPro" id="IPR000683">
    <property type="entry name" value="Gfo/Idh/MocA-like_OxRdtase_N"/>
</dbReference>
<keyword evidence="2" id="KW-0560">Oxidoreductase</keyword>
<dbReference type="EMBL" id="MBQD01000025">
    <property type="protein sequence ID" value="OCL31716.1"/>
    <property type="molecule type" value="Genomic_DNA"/>
</dbReference>
<dbReference type="Gene3D" id="3.40.50.720">
    <property type="entry name" value="NAD(P)-binding Rossmann-like Domain"/>
    <property type="match status" value="1"/>
</dbReference>